<accession>A0A133XX95</accession>
<dbReference type="Pfam" id="PF00535">
    <property type="entry name" value="Glycos_transf_2"/>
    <property type="match status" value="1"/>
</dbReference>
<evidence type="ECO:0000259" key="1">
    <source>
        <dbReference type="Pfam" id="PF00535"/>
    </source>
</evidence>
<keyword evidence="2" id="KW-0808">Transferase</keyword>
<sequence>MNQAVYTPHDHTFVVCAYKQSEYLRQCIESLVGQTTTSRVILVTSTPNKSIEKLCGEFEIPLYINQGPHHGIAGDWNFGVAQTSTKLVTIAHQDDVYKPSYTADMLAVLNKAAEKTDETQTEGVQHNEPSTHKEPLLYFTNYAELRDGYEITHNKLLRIKRLMLVPLRVSLFACWRWVRTAILGLGNPICCPSITLLRTTLDKLGREEFFDAHFGSNLDWQTWLMIAKLPGAFVYNPTIEMCHRIHEESETSRLIQNHAREDEDFEMLAKFWPRPIARLINVVYKKGQKSNRR</sequence>
<dbReference type="Proteomes" id="UP000070675">
    <property type="component" value="Unassembled WGS sequence"/>
</dbReference>
<dbReference type="InterPro" id="IPR029044">
    <property type="entry name" value="Nucleotide-diphossugar_trans"/>
</dbReference>
<comment type="caution">
    <text evidence="2">The sequence shown here is derived from an EMBL/GenBank/DDBJ whole genome shotgun (WGS) entry which is preliminary data.</text>
</comment>
<dbReference type="PATRIC" id="fig|1393034.3.peg.193"/>
<reference evidence="3" key="1">
    <citation type="submission" date="2016-01" db="EMBL/GenBank/DDBJ databases">
        <authorList>
            <person name="Mitreva M."/>
            <person name="Pepin K.H."/>
            <person name="Mihindukulasuriya K.A."/>
            <person name="Fulton R."/>
            <person name="Fronick C."/>
            <person name="O'Laughlin M."/>
            <person name="Miner T."/>
            <person name="Herter B."/>
            <person name="Rosa B.A."/>
            <person name="Cordes M."/>
            <person name="Tomlinson C."/>
            <person name="Wollam A."/>
            <person name="Palsikar V.B."/>
            <person name="Mardis E.R."/>
            <person name="Wilson R.K."/>
        </authorList>
    </citation>
    <scope>NUCLEOTIDE SEQUENCE [LARGE SCALE GENOMIC DNA]</scope>
    <source>
        <strain evidence="3">DNF00019</strain>
    </source>
</reference>
<dbReference type="STRING" id="1393034.HMPREF3192_00198"/>
<name>A0A133XX95_9ACTN</name>
<dbReference type="InterPro" id="IPR001173">
    <property type="entry name" value="Glyco_trans_2-like"/>
</dbReference>
<dbReference type="RefSeq" id="WP_066304539.1">
    <property type="nucleotide sequence ID" value="NZ_KQ959484.1"/>
</dbReference>
<protein>
    <submittedName>
        <fullName evidence="2">Glycosyltransferase, group 2 family protein</fullName>
    </submittedName>
</protein>
<dbReference type="Gene3D" id="3.90.550.10">
    <property type="entry name" value="Spore Coat Polysaccharide Biosynthesis Protein SpsA, Chain A"/>
    <property type="match status" value="1"/>
</dbReference>
<dbReference type="EMBL" id="LSCR01000002">
    <property type="protein sequence ID" value="KXB35547.1"/>
    <property type="molecule type" value="Genomic_DNA"/>
</dbReference>
<dbReference type="GO" id="GO:0016740">
    <property type="term" value="F:transferase activity"/>
    <property type="evidence" value="ECO:0007669"/>
    <property type="project" value="UniProtKB-KW"/>
</dbReference>
<keyword evidence="3" id="KW-1185">Reference proteome</keyword>
<dbReference type="OrthoDB" id="5986178at2"/>
<proteinExistence type="predicted"/>
<feature type="domain" description="Glycosyltransferase 2-like" evidence="1">
    <location>
        <begin position="13"/>
        <end position="111"/>
    </location>
</feature>
<evidence type="ECO:0000313" key="2">
    <source>
        <dbReference type="EMBL" id="KXB35547.1"/>
    </source>
</evidence>
<gene>
    <name evidence="2" type="ORF">HMPREF3192_00198</name>
</gene>
<evidence type="ECO:0000313" key="3">
    <source>
        <dbReference type="Proteomes" id="UP000070675"/>
    </source>
</evidence>
<dbReference type="PANTHER" id="PTHR43685">
    <property type="entry name" value="GLYCOSYLTRANSFERASE"/>
    <property type="match status" value="1"/>
</dbReference>
<dbReference type="CDD" id="cd00761">
    <property type="entry name" value="Glyco_tranf_GTA_type"/>
    <property type="match status" value="1"/>
</dbReference>
<dbReference type="SUPFAM" id="SSF53448">
    <property type="entry name" value="Nucleotide-diphospho-sugar transferases"/>
    <property type="match status" value="1"/>
</dbReference>
<dbReference type="AlphaFoldDB" id="A0A133XX95"/>
<dbReference type="InterPro" id="IPR050834">
    <property type="entry name" value="Glycosyltransf_2"/>
</dbReference>
<organism evidence="2 3">
    <name type="scientific">Atopobium deltae</name>
    <dbReference type="NCBI Taxonomy" id="1393034"/>
    <lineage>
        <taxon>Bacteria</taxon>
        <taxon>Bacillati</taxon>
        <taxon>Actinomycetota</taxon>
        <taxon>Coriobacteriia</taxon>
        <taxon>Coriobacteriales</taxon>
        <taxon>Atopobiaceae</taxon>
        <taxon>Atopobium</taxon>
    </lineage>
</organism>
<dbReference type="PANTHER" id="PTHR43685:SF2">
    <property type="entry name" value="GLYCOSYLTRANSFERASE 2-LIKE DOMAIN-CONTAINING PROTEIN"/>
    <property type="match status" value="1"/>
</dbReference>